<keyword evidence="4" id="KW-0648">Protein biosynthesis</keyword>
<protein>
    <submittedName>
        <fullName evidence="4">Translation initiation factor</fullName>
    </submittedName>
</protein>
<dbReference type="InterPro" id="IPR035979">
    <property type="entry name" value="RBD_domain_sf"/>
</dbReference>
<dbReference type="PANTHER" id="PTHR23236">
    <property type="entry name" value="EUKARYOTIC TRANSLATION INITIATION FACTOR 4B/4H"/>
    <property type="match status" value="1"/>
</dbReference>
<gene>
    <name evidence="4" type="ORF">LIER_31322</name>
</gene>
<dbReference type="InterPro" id="IPR000504">
    <property type="entry name" value="RRM_dom"/>
</dbReference>
<dbReference type="SMART" id="SM00360">
    <property type="entry name" value="RRM"/>
    <property type="match status" value="1"/>
</dbReference>
<name>A0AAV3RQL3_LITER</name>
<dbReference type="GO" id="GO:0003723">
    <property type="term" value="F:RNA binding"/>
    <property type="evidence" value="ECO:0007669"/>
    <property type="project" value="UniProtKB-UniRule"/>
</dbReference>
<dbReference type="AlphaFoldDB" id="A0AAV3RQL3"/>
<organism evidence="4 5">
    <name type="scientific">Lithospermum erythrorhizon</name>
    <name type="common">Purple gromwell</name>
    <name type="synonym">Lithospermum officinale var. erythrorhizon</name>
    <dbReference type="NCBI Taxonomy" id="34254"/>
    <lineage>
        <taxon>Eukaryota</taxon>
        <taxon>Viridiplantae</taxon>
        <taxon>Streptophyta</taxon>
        <taxon>Embryophyta</taxon>
        <taxon>Tracheophyta</taxon>
        <taxon>Spermatophyta</taxon>
        <taxon>Magnoliopsida</taxon>
        <taxon>eudicotyledons</taxon>
        <taxon>Gunneridae</taxon>
        <taxon>Pentapetalae</taxon>
        <taxon>asterids</taxon>
        <taxon>lamiids</taxon>
        <taxon>Boraginales</taxon>
        <taxon>Boraginaceae</taxon>
        <taxon>Boraginoideae</taxon>
        <taxon>Lithospermeae</taxon>
        <taxon>Lithospermum</taxon>
    </lineage>
</organism>
<dbReference type="Pfam" id="PF00076">
    <property type="entry name" value="RRM_1"/>
    <property type="match status" value="1"/>
</dbReference>
<dbReference type="EMBL" id="BAABME010011593">
    <property type="protein sequence ID" value="GAA0184008.1"/>
    <property type="molecule type" value="Genomic_DNA"/>
</dbReference>
<evidence type="ECO:0000256" key="2">
    <source>
        <dbReference type="PROSITE-ProRule" id="PRU00176"/>
    </source>
</evidence>
<feature type="domain" description="RRM" evidence="3">
    <location>
        <begin position="32"/>
        <end position="108"/>
    </location>
</feature>
<dbReference type="InterPro" id="IPR012677">
    <property type="entry name" value="Nucleotide-bd_a/b_plait_sf"/>
</dbReference>
<comment type="caution">
    <text evidence="4">The sequence shown here is derived from an EMBL/GenBank/DDBJ whole genome shotgun (WGS) entry which is preliminary data.</text>
</comment>
<keyword evidence="4" id="KW-0396">Initiation factor</keyword>
<sequence>MRGGLYLKIQPYKSERANKASPFAPAIVEAYNIIFVGNLAWDKTEDDLRNLFSSCNIASIRFVLDKETMEFKGYGHVDFADSESVKTALKLDQNVVCGRPIRISCAVWQRKEQLQVQHPCNKRQFPINLRARIANRLNKTQILISRMAAILVR</sequence>
<dbReference type="PROSITE" id="PS50102">
    <property type="entry name" value="RRM"/>
    <property type="match status" value="1"/>
</dbReference>
<evidence type="ECO:0000313" key="4">
    <source>
        <dbReference type="EMBL" id="GAA0184008.1"/>
    </source>
</evidence>
<evidence type="ECO:0000259" key="3">
    <source>
        <dbReference type="PROSITE" id="PS50102"/>
    </source>
</evidence>
<dbReference type="Gene3D" id="3.30.70.330">
    <property type="match status" value="1"/>
</dbReference>
<proteinExistence type="predicted"/>
<keyword evidence="5" id="KW-1185">Reference proteome</keyword>
<keyword evidence="1 2" id="KW-0694">RNA-binding</keyword>
<accession>A0AAV3RQL3</accession>
<dbReference type="PANTHER" id="PTHR23236:SF24">
    <property type="entry name" value="PHRAGMOPLASTIN INTERACTING PROTEIN 1"/>
    <property type="match status" value="1"/>
</dbReference>
<dbReference type="GO" id="GO:0003743">
    <property type="term" value="F:translation initiation factor activity"/>
    <property type="evidence" value="ECO:0007669"/>
    <property type="project" value="UniProtKB-KW"/>
</dbReference>
<evidence type="ECO:0000313" key="5">
    <source>
        <dbReference type="Proteomes" id="UP001454036"/>
    </source>
</evidence>
<reference evidence="4 5" key="1">
    <citation type="submission" date="2024-01" db="EMBL/GenBank/DDBJ databases">
        <title>The complete chloroplast genome sequence of Lithospermum erythrorhizon: insights into the phylogenetic relationship among Boraginaceae species and the maternal lineages of purple gromwells.</title>
        <authorList>
            <person name="Okada T."/>
            <person name="Watanabe K."/>
        </authorList>
    </citation>
    <scope>NUCLEOTIDE SEQUENCE [LARGE SCALE GENOMIC DNA]</scope>
</reference>
<evidence type="ECO:0000256" key="1">
    <source>
        <dbReference type="ARBA" id="ARBA00022884"/>
    </source>
</evidence>
<dbReference type="Proteomes" id="UP001454036">
    <property type="component" value="Unassembled WGS sequence"/>
</dbReference>
<dbReference type="SUPFAM" id="SSF54928">
    <property type="entry name" value="RNA-binding domain, RBD"/>
    <property type="match status" value="1"/>
</dbReference>